<feature type="domain" description="Sulphur oxidation protein SoxZ" evidence="1">
    <location>
        <begin position="14"/>
        <end position="105"/>
    </location>
</feature>
<name>A0A3B1BNZ7_9ZZZZ</name>
<dbReference type="EMBL" id="UOGC01000100">
    <property type="protein sequence ID" value="VAX20066.1"/>
    <property type="molecule type" value="Genomic_DNA"/>
</dbReference>
<dbReference type="InterPro" id="IPR014756">
    <property type="entry name" value="Ig_E-set"/>
</dbReference>
<organism evidence="2">
    <name type="scientific">hydrothermal vent metagenome</name>
    <dbReference type="NCBI Taxonomy" id="652676"/>
    <lineage>
        <taxon>unclassified sequences</taxon>
        <taxon>metagenomes</taxon>
        <taxon>ecological metagenomes</taxon>
    </lineage>
</organism>
<dbReference type="Gene3D" id="2.60.40.10">
    <property type="entry name" value="Immunoglobulins"/>
    <property type="match status" value="1"/>
</dbReference>
<evidence type="ECO:0000259" key="1">
    <source>
        <dbReference type="Pfam" id="PF08770"/>
    </source>
</evidence>
<dbReference type="InterPro" id="IPR014880">
    <property type="entry name" value="SoxZ_dom"/>
</dbReference>
<protein>
    <recommendedName>
        <fullName evidence="1">Sulphur oxidation protein SoxZ domain-containing protein</fullName>
    </recommendedName>
</protein>
<dbReference type="InterPro" id="IPR030995">
    <property type="entry name" value="SoxZ"/>
</dbReference>
<accession>A0A3B1BNZ7</accession>
<sequence length="110" mass="12097">MQTIGKSIIRLPGGMTKGSVAQVKSIILHPNDTGRMKDRDTGAIIPAYYVNRITVEYNGKIVYDVDPSPALSKDPYFAFSLNVGDGGTLKMRWTDNKGGVFEKSANVKFR</sequence>
<proteinExistence type="predicted"/>
<gene>
    <name evidence="2" type="ORF">MNBD_NITROSPINAE01-671</name>
</gene>
<dbReference type="NCBIfam" id="TIGR04490">
    <property type="entry name" value="SoxZ_true"/>
    <property type="match status" value="1"/>
</dbReference>
<dbReference type="InterPro" id="IPR013783">
    <property type="entry name" value="Ig-like_fold"/>
</dbReference>
<dbReference type="SUPFAM" id="SSF81296">
    <property type="entry name" value="E set domains"/>
    <property type="match status" value="1"/>
</dbReference>
<reference evidence="2" key="1">
    <citation type="submission" date="2018-06" db="EMBL/GenBank/DDBJ databases">
        <authorList>
            <person name="Zhirakovskaya E."/>
        </authorList>
    </citation>
    <scope>NUCLEOTIDE SEQUENCE</scope>
</reference>
<dbReference type="Pfam" id="PF08770">
    <property type="entry name" value="SoxZ"/>
    <property type="match status" value="1"/>
</dbReference>
<dbReference type="AlphaFoldDB" id="A0A3B1BNZ7"/>
<evidence type="ECO:0000313" key="2">
    <source>
        <dbReference type="EMBL" id="VAX20066.1"/>
    </source>
</evidence>